<evidence type="ECO:0000259" key="1">
    <source>
        <dbReference type="Pfam" id="PF17194"/>
    </source>
</evidence>
<dbReference type="RefSeq" id="WP_039327689.1">
    <property type="nucleotide sequence ID" value="NZ_JTJJ01000007.1"/>
</dbReference>
<organism evidence="2 3">
    <name type="scientific">Pantoea rodasii</name>
    <dbReference type="NCBI Taxonomy" id="1076549"/>
    <lineage>
        <taxon>Bacteria</taxon>
        <taxon>Pseudomonadati</taxon>
        <taxon>Pseudomonadota</taxon>
        <taxon>Gammaproteobacteria</taxon>
        <taxon>Enterobacterales</taxon>
        <taxon>Erwiniaceae</taxon>
        <taxon>Pantoea</taxon>
    </lineage>
</organism>
<reference evidence="2 3" key="1">
    <citation type="submission" date="2014-11" db="EMBL/GenBank/DDBJ databases">
        <title>Genome sequencing of Pantoea rodasii ND03.</title>
        <authorList>
            <person name="Muhamad Yunos N.Y."/>
            <person name="Chan K.-G."/>
        </authorList>
    </citation>
    <scope>NUCLEOTIDE SEQUENCE [LARGE SCALE GENOMIC DNA]</scope>
    <source>
        <strain evidence="2 3">ND03</strain>
    </source>
</reference>
<accession>A0A0B1RFG3</accession>
<evidence type="ECO:0000313" key="3">
    <source>
        <dbReference type="Proteomes" id="UP000030853"/>
    </source>
</evidence>
<feature type="domain" description="Transcriptional regulator AbiEi antitoxin N-terminal" evidence="1">
    <location>
        <begin position="6"/>
        <end position="96"/>
    </location>
</feature>
<gene>
    <name evidence="2" type="ORF">QU24_01575</name>
</gene>
<dbReference type="InterPro" id="IPR021561">
    <property type="entry name" value="AbiEi_3"/>
</dbReference>
<dbReference type="Pfam" id="PF11459">
    <property type="entry name" value="AbiEi_3"/>
    <property type="match status" value="1"/>
</dbReference>
<name>A0A0B1RFG3_9GAMM</name>
<proteinExistence type="predicted"/>
<dbReference type="Pfam" id="PF17194">
    <property type="entry name" value="AbiEi_3_N"/>
    <property type="match status" value="1"/>
</dbReference>
<comment type="caution">
    <text evidence="2">The sequence shown here is derived from an EMBL/GenBank/DDBJ whole genome shotgun (WGS) entry which is preliminary data.</text>
</comment>
<protein>
    <recommendedName>
        <fullName evidence="1">Transcriptional regulator AbiEi antitoxin N-terminal domain-containing protein</fullName>
    </recommendedName>
</protein>
<sequence length="256" mass="28596">MNTLKQSKLNLLLSTLPSGVVLTSSWLVQRGYSLELQKQYRKSQWFESIGTGALMREGDQIDYLGGVYALQTQLGMAIHPGGKTALGLQGRAHYLGLNEQRVMLFGPQGEKLPKWYGVYDWGVEIGCKSSDFLPSDLGLIEFDHKSFKVKISSPARAILECLYLAPAHQPLLEVYELMEGLNNLRPATVQKLLESCTSVKVKRLFLYMAEKAGHDWFSFLKIENIDLGSGKRVITPGGQLNAKYQITIPRELESAT</sequence>
<dbReference type="AlphaFoldDB" id="A0A0B1RFG3"/>
<dbReference type="Proteomes" id="UP000030853">
    <property type="component" value="Unassembled WGS sequence"/>
</dbReference>
<dbReference type="InterPro" id="IPR033455">
    <property type="entry name" value="AbiEi_3_N"/>
</dbReference>
<dbReference type="EMBL" id="JTJJ01000007">
    <property type="protein sequence ID" value="KHJ69830.1"/>
    <property type="molecule type" value="Genomic_DNA"/>
</dbReference>
<evidence type="ECO:0000313" key="2">
    <source>
        <dbReference type="EMBL" id="KHJ69830.1"/>
    </source>
</evidence>